<feature type="region of interest" description="Disordered" evidence="1">
    <location>
        <begin position="1"/>
        <end position="21"/>
    </location>
</feature>
<sequence>MASSEPSSAPTPVQWELPAPDPSHAKFKDQVDFVVDTYKATVLEKHLGPMQYLETKLQETSSREAFVAWLWQAFPLDPSKAYNLESPFPSVDIQKLGDSLPCKTHISMLGFDAPCSLKPPPAAHSSLELAQHILNDGFRTSGKPLLVKHIQPVTALEAPWKDEANGMPVEPLSLGYVKGMLRATTCLALLHLFWEDGNGEALLNTFQVFRESVGCIYVHHVAMPSLESEVFNNFLLSIRDSLSKPPNFMTWLHTLRTLKTKGYEDSSAVISRFNQMVPKSSWLIGSKATALGNFMALFPDDLIMMLQNHVSKWGWEGCCLTDDAMSTKKILPNASHKAPHKTWKKLCSMNVKASLLTFARVIRDHEKPGSARRKADKQRMEAVAETACLLVNLATQLMEQFPISEKDVETHIYEPWLNGSHGWDLEMHEVQTEKREKLVVTDIKMFRNVVDICNCKAPVGPTAASELLLTRLDEDKWSLLSKQLEYDVQCFRVYLSKMQNFHTAAHHAKLDWNKKRREEAHQWSQQWMSQRCRVFAYDSAESGCLNRCIAENMNALLRCNGLEKPTVATLAILNWAAPAAHSQSSQEAEANAFCQLVSEQPQNIGILLSPVFHYKIHQRHALEHFLLKSLSNRGVDVDIQGALCFKDRKDSRDQRPLLYPIRVVRPYVDISGAAEGGDDPDAAGTRKVRAHPAVAFWGNSRLMRTGRTEDAEQLPNNALKSIEDLSESSLPSTTDDSASLRGGRRFEQIGTPAALKLLESIVDGDLPAGTSAVFLVETSLGVGDMFFAWLERCKALRFPVYFIGATSDPVTLDWFQHHTQEEMVEKLLSQDLKLPGFQCKGKEPPADVLLSPPPAPQFNLCSLRAGPTMAVPDKIMSEWATHPTHGHEFQDMVKAIFEEFGEPKPAASRPAADDPEIEPSPKRRRVADSVEFVDLDRLPGTKLAEAAMAGVKKDVQGKIMVQVDMKHEWWVSNTSDKTVSLAAGIAVAGFGAGQFQHQPRQGNEPAQVDTEKLLLFDMTEADLVLYNNKLETLGDLLHTRQVEKGKASISYHEVTPAPGDNLKKFDIVRKHEVYFKPTAKVVAEGEAGGEIKLHKGTGSFASLVPVSTLKQLKHAQVVWSVKWALKGLVPVKPYLCILEEIILDSKKAVKL</sequence>
<dbReference type="EMBL" id="CAMXCT010006592">
    <property type="protein sequence ID" value="CAI4016590.1"/>
    <property type="molecule type" value="Genomic_DNA"/>
</dbReference>
<accession>A0A9P1DVV3</accession>
<feature type="compositionally biased region" description="Polar residues" evidence="1">
    <location>
        <begin position="1"/>
        <end position="11"/>
    </location>
</feature>
<proteinExistence type="predicted"/>
<keyword evidence="4" id="KW-1185">Reference proteome</keyword>
<reference evidence="2" key="1">
    <citation type="submission" date="2022-10" db="EMBL/GenBank/DDBJ databases">
        <authorList>
            <person name="Chen Y."/>
            <person name="Dougan E. K."/>
            <person name="Chan C."/>
            <person name="Rhodes N."/>
            <person name="Thang M."/>
        </authorList>
    </citation>
    <scope>NUCLEOTIDE SEQUENCE</scope>
</reference>
<dbReference type="Proteomes" id="UP001152797">
    <property type="component" value="Unassembled WGS sequence"/>
</dbReference>
<name>A0A9P1DVV3_9DINO</name>
<dbReference type="AlphaFoldDB" id="A0A9P1DVV3"/>
<evidence type="ECO:0000313" key="2">
    <source>
        <dbReference type="EMBL" id="CAI4016590.1"/>
    </source>
</evidence>
<evidence type="ECO:0000256" key="1">
    <source>
        <dbReference type="SAM" id="MobiDB-lite"/>
    </source>
</evidence>
<comment type="caution">
    <text evidence="2">The sequence shown here is derived from an EMBL/GenBank/DDBJ whole genome shotgun (WGS) entry which is preliminary data.</text>
</comment>
<protein>
    <submittedName>
        <fullName evidence="2">Uncharacterized protein</fullName>
    </submittedName>
</protein>
<reference evidence="3 4" key="2">
    <citation type="submission" date="2024-05" db="EMBL/GenBank/DDBJ databases">
        <authorList>
            <person name="Chen Y."/>
            <person name="Shah S."/>
            <person name="Dougan E. K."/>
            <person name="Thang M."/>
            <person name="Chan C."/>
        </authorList>
    </citation>
    <scope>NUCLEOTIDE SEQUENCE [LARGE SCALE GENOMIC DNA]</scope>
</reference>
<dbReference type="EMBL" id="CAMXCT020006592">
    <property type="protein sequence ID" value="CAL1169965.1"/>
    <property type="molecule type" value="Genomic_DNA"/>
</dbReference>
<dbReference type="EMBL" id="CAMXCT030006592">
    <property type="protein sequence ID" value="CAL4803902.1"/>
    <property type="molecule type" value="Genomic_DNA"/>
</dbReference>
<dbReference type="OrthoDB" id="412564at2759"/>
<organism evidence="2">
    <name type="scientific">Cladocopium goreaui</name>
    <dbReference type="NCBI Taxonomy" id="2562237"/>
    <lineage>
        <taxon>Eukaryota</taxon>
        <taxon>Sar</taxon>
        <taxon>Alveolata</taxon>
        <taxon>Dinophyceae</taxon>
        <taxon>Suessiales</taxon>
        <taxon>Symbiodiniaceae</taxon>
        <taxon>Cladocopium</taxon>
    </lineage>
</organism>
<feature type="region of interest" description="Disordered" evidence="1">
    <location>
        <begin position="903"/>
        <end position="925"/>
    </location>
</feature>
<gene>
    <name evidence="2" type="ORF">C1SCF055_LOCUS41319</name>
</gene>
<evidence type="ECO:0000313" key="3">
    <source>
        <dbReference type="EMBL" id="CAL4803902.1"/>
    </source>
</evidence>
<evidence type="ECO:0000313" key="4">
    <source>
        <dbReference type="Proteomes" id="UP001152797"/>
    </source>
</evidence>